<name>A0A919ADN3_9ACTN</name>
<feature type="region of interest" description="Disordered" evidence="5">
    <location>
        <begin position="231"/>
        <end position="251"/>
    </location>
</feature>
<evidence type="ECO:0000256" key="5">
    <source>
        <dbReference type="SAM" id="MobiDB-lite"/>
    </source>
</evidence>
<dbReference type="InterPro" id="IPR036388">
    <property type="entry name" value="WH-like_DNA-bd_sf"/>
</dbReference>
<dbReference type="PROSITE" id="PS50921">
    <property type="entry name" value="ANTAR"/>
    <property type="match status" value="1"/>
</dbReference>
<evidence type="ECO:0000313" key="8">
    <source>
        <dbReference type="Proteomes" id="UP000608024"/>
    </source>
</evidence>
<dbReference type="InterPro" id="IPR029016">
    <property type="entry name" value="GAF-like_dom_sf"/>
</dbReference>
<keyword evidence="3" id="KW-0805">Transcription regulation</keyword>
<protein>
    <submittedName>
        <fullName evidence="7">Transcriptional regulator</fullName>
    </submittedName>
</protein>
<feature type="domain" description="ANTAR" evidence="6">
    <location>
        <begin position="168"/>
        <end position="229"/>
    </location>
</feature>
<evidence type="ECO:0000256" key="4">
    <source>
        <dbReference type="ARBA" id="ARBA00023163"/>
    </source>
</evidence>
<organism evidence="7 8">
    <name type="scientific">Streptomyces longispororuber</name>
    <dbReference type="NCBI Taxonomy" id="68230"/>
    <lineage>
        <taxon>Bacteria</taxon>
        <taxon>Bacillati</taxon>
        <taxon>Actinomycetota</taxon>
        <taxon>Actinomycetes</taxon>
        <taxon>Kitasatosporales</taxon>
        <taxon>Streptomycetaceae</taxon>
        <taxon>Streptomyces</taxon>
    </lineage>
</organism>
<dbReference type="Gene3D" id="1.10.10.10">
    <property type="entry name" value="Winged helix-like DNA-binding domain superfamily/Winged helix DNA-binding domain"/>
    <property type="match status" value="1"/>
</dbReference>
<keyword evidence="4" id="KW-0804">Transcription</keyword>
<evidence type="ECO:0000256" key="3">
    <source>
        <dbReference type="ARBA" id="ARBA00023015"/>
    </source>
</evidence>
<dbReference type="SUPFAM" id="SSF55781">
    <property type="entry name" value="GAF domain-like"/>
    <property type="match status" value="1"/>
</dbReference>
<dbReference type="Gene3D" id="3.30.450.40">
    <property type="match status" value="1"/>
</dbReference>
<keyword evidence="2" id="KW-0418">Kinase</keyword>
<dbReference type="Pfam" id="PF13185">
    <property type="entry name" value="GAF_2"/>
    <property type="match status" value="1"/>
</dbReference>
<dbReference type="EMBL" id="BNBT01000270">
    <property type="protein sequence ID" value="GHF00576.1"/>
    <property type="molecule type" value="Genomic_DNA"/>
</dbReference>
<dbReference type="SMART" id="SM01012">
    <property type="entry name" value="ANTAR"/>
    <property type="match status" value="1"/>
</dbReference>
<dbReference type="RefSeq" id="WP_190140687.1">
    <property type="nucleotide sequence ID" value="NZ_BNBT01000270.1"/>
</dbReference>
<dbReference type="InterPro" id="IPR012074">
    <property type="entry name" value="GAF_ANTAR"/>
</dbReference>
<reference evidence="7" key="2">
    <citation type="submission" date="2020-09" db="EMBL/GenBank/DDBJ databases">
        <authorList>
            <person name="Sun Q."/>
            <person name="Ohkuma M."/>
        </authorList>
    </citation>
    <scope>NUCLEOTIDE SEQUENCE</scope>
    <source>
        <strain evidence="7">JCM 4784</strain>
    </source>
</reference>
<accession>A0A919ADN3</accession>
<evidence type="ECO:0000313" key="7">
    <source>
        <dbReference type="EMBL" id="GHF00576.1"/>
    </source>
</evidence>
<keyword evidence="8" id="KW-1185">Reference proteome</keyword>
<dbReference type="PIRSF" id="PIRSF036625">
    <property type="entry name" value="GAF_ANTAR"/>
    <property type="match status" value="1"/>
</dbReference>
<evidence type="ECO:0000256" key="2">
    <source>
        <dbReference type="ARBA" id="ARBA00022777"/>
    </source>
</evidence>
<dbReference type="InterPro" id="IPR005561">
    <property type="entry name" value="ANTAR"/>
</dbReference>
<comment type="caution">
    <text evidence="7">The sequence shown here is derived from an EMBL/GenBank/DDBJ whole genome shotgun (WGS) entry which is preliminary data.</text>
</comment>
<sequence>MSREEEIARTFVELADTLIQDFDVIDFLHQLTARCREIFALTDAAVLLAYPEPEHMYSPAPCDPSPALARVLDVALREGPALEAYRTAAPVAPGELVHAPADWERFTARAREAGYTYAAAVPMRLRQQSLGALLLLSSNGTPLPAQDLSTAQAFADAATIGLIHARTLQHAGTVNQQLHTALHSRILIEQAKGYLSAQRGISLNDAFTALRGHARHHRVLLTTTAQHVLTTGSLTAAPPAGRPPTDTSSTE</sequence>
<keyword evidence="1" id="KW-0808">Transferase</keyword>
<dbReference type="AlphaFoldDB" id="A0A919ADN3"/>
<gene>
    <name evidence="7" type="ORF">GCM10018785_74570</name>
</gene>
<dbReference type="InterPro" id="IPR003018">
    <property type="entry name" value="GAF"/>
</dbReference>
<evidence type="ECO:0000256" key="1">
    <source>
        <dbReference type="ARBA" id="ARBA00022679"/>
    </source>
</evidence>
<dbReference type="SUPFAM" id="SSF52172">
    <property type="entry name" value="CheY-like"/>
    <property type="match status" value="1"/>
</dbReference>
<evidence type="ECO:0000259" key="6">
    <source>
        <dbReference type="PROSITE" id="PS50921"/>
    </source>
</evidence>
<dbReference type="GO" id="GO:0016301">
    <property type="term" value="F:kinase activity"/>
    <property type="evidence" value="ECO:0007669"/>
    <property type="project" value="UniProtKB-KW"/>
</dbReference>
<dbReference type="Pfam" id="PF03861">
    <property type="entry name" value="ANTAR"/>
    <property type="match status" value="1"/>
</dbReference>
<dbReference type="GO" id="GO:0003723">
    <property type="term" value="F:RNA binding"/>
    <property type="evidence" value="ECO:0007669"/>
    <property type="project" value="InterPro"/>
</dbReference>
<dbReference type="Proteomes" id="UP000608024">
    <property type="component" value="Unassembled WGS sequence"/>
</dbReference>
<proteinExistence type="predicted"/>
<reference evidence="7" key="1">
    <citation type="journal article" date="2014" name="Int. J. Syst. Evol. Microbiol.">
        <title>Complete genome sequence of Corynebacterium casei LMG S-19264T (=DSM 44701T), isolated from a smear-ripened cheese.</title>
        <authorList>
            <consortium name="US DOE Joint Genome Institute (JGI-PGF)"/>
            <person name="Walter F."/>
            <person name="Albersmeier A."/>
            <person name="Kalinowski J."/>
            <person name="Ruckert C."/>
        </authorList>
    </citation>
    <scope>NUCLEOTIDE SEQUENCE</scope>
    <source>
        <strain evidence="7">JCM 4784</strain>
    </source>
</reference>
<dbReference type="InterPro" id="IPR011006">
    <property type="entry name" value="CheY-like_superfamily"/>
</dbReference>